<dbReference type="InterPro" id="IPR031807">
    <property type="entry name" value="HicB-like"/>
</dbReference>
<reference evidence="2 3" key="1">
    <citation type="submission" date="2018-05" db="EMBL/GenBank/DDBJ databases">
        <title>Genomic Encyclopedia of Type Strains, Phase IV (KMG-IV): sequencing the most valuable type-strain genomes for metagenomic binning, comparative biology and taxonomic classification.</title>
        <authorList>
            <person name="Goeker M."/>
        </authorList>
    </citation>
    <scope>NUCLEOTIDE SEQUENCE [LARGE SCALE GENOMIC DNA]</scope>
    <source>
        <strain evidence="2 3">DSM 22999</strain>
    </source>
</reference>
<dbReference type="PANTHER" id="PTHR34504">
    <property type="entry name" value="ANTITOXIN HICB"/>
    <property type="match status" value="1"/>
</dbReference>
<dbReference type="RefSeq" id="WP_116631423.1">
    <property type="nucleotide sequence ID" value="NZ_QENU01000003.1"/>
</dbReference>
<comment type="caution">
    <text evidence="2">The sequence shown here is derived from an EMBL/GenBank/DDBJ whole genome shotgun (WGS) entry which is preliminary data.</text>
</comment>
<dbReference type="OrthoDB" id="9807959at2"/>
<dbReference type="InterPro" id="IPR035069">
    <property type="entry name" value="TTHA1013/TTHA0281-like"/>
</dbReference>
<dbReference type="InterPro" id="IPR051404">
    <property type="entry name" value="TA_system_antitoxin"/>
</dbReference>
<evidence type="ECO:0000313" key="3">
    <source>
        <dbReference type="Proteomes" id="UP000245909"/>
    </source>
</evidence>
<evidence type="ECO:0000313" key="2">
    <source>
        <dbReference type="EMBL" id="PVX40553.1"/>
    </source>
</evidence>
<proteinExistence type="predicted"/>
<sequence>MYYPLVLQQVSDGYVVLVPDVAGCYSAGDTFAEALANAKQAIEFHVESLVEDGEEIPKPADIAVHQQNPEYQQADLFFAIVEVDLTHLLGKAEKINVSLPTRLIRKIDDYVASHPEYKSRSGFLAKVATDKIFA</sequence>
<keyword evidence="3" id="KW-1185">Reference proteome</keyword>
<dbReference type="Gene3D" id="3.30.160.250">
    <property type="match status" value="1"/>
</dbReference>
<organism evidence="2 3">
    <name type="scientific">Alitibacter langaaensis DSM 22999</name>
    <dbReference type="NCBI Taxonomy" id="1122935"/>
    <lineage>
        <taxon>Bacteria</taxon>
        <taxon>Pseudomonadati</taxon>
        <taxon>Pseudomonadota</taxon>
        <taxon>Gammaproteobacteria</taxon>
        <taxon>Pasteurellales</taxon>
        <taxon>Pasteurellaceae</taxon>
        <taxon>Alitibacter</taxon>
    </lineage>
</organism>
<accession>A0A2U0TAC4</accession>
<dbReference type="CDD" id="cd22231">
    <property type="entry name" value="RHH_NikR_HicB-like"/>
    <property type="match status" value="1"/>
</dbReference>
<dbReference type="Proteomes" id="UP000245909">
    <property type="component" value="Unassembled WGS sequence"/>
</dbReference>
<dbReference type="Pfam" id="PF15919">
    <property type="entry name" value="HicB_lk_antitox"/>
    <property type="match status" value="1"/>
</dbReference>
<evidence type="ECO:0000259" key="1">
    <source>
        <dbReference type="Pfam" id="PF15919"/>
    </source>
</evidence>
<protein>
    <submittedName>
        <fullName evidence="2">Putative RNase H-like HicB family nuclease</fullName>
    </submittedName>
</protein>
<name>A0A2U0TAC4_9PAST</name>
<feature type="domain" description="HicB-like antitoxin of toxin-antitoxin system" evidence="1">
    <location>
        <begin position="3"/>
        <end position="128"/>
    </location>
</feature>
<dbReference type="SUPFAM" id="SSF143100">
    <property type="entry name" value="TTHA1013/TTHA0281-like"/>
    <property type="match status" value="1"/>
</dbReference>
<gene>
    <name evidence="2" type="ORF">C8D76_103126</name>
</gene>
<dbReference type="PANTHER" id="PTHR34504:SF2">
    <property type="entry name" value="UPF0150 PROTEIN SSL0259"/>
    <property type="match status" value="1"/>
</dbReference>
<dbReference type="AlphaFoldDB" id="A0A2U0TAC4"/>
<dbReference type="EMBL" id="QENU01000003">
    <property type="protein sequence ID" value="PVX40553.1"/>
    <property type="molecule type" value="Genomic_DNA"/>
</dbReference>